<organism evidence="3 4">
    <name type="scientific">Pseudobacteroides cellulosolvens ATCC 35603 = DSM 2933</name>
    <dbReference type="NCBI Taxonomy" id="398512"/>
    <lineage>
        <taxon>Bacteria</taxon>
        <taxon>Bacillati</taxon>
        <taxon>Bacillota</taxon>
        <taxon>Clostridia</taxon>
        <taxon>Eubacteriales</taxon>
        <taxon>Oscillospiraceae</taxon>
        <taxon>Pseudobacteroides</taxon>
    </lineage>
</organism>
<dbReference type="InterPro" id="IPR027463">
    <property type="entry name" value="AcrB_DN_DC_subdom"/>
</dbReference>
<dbReference type="Proteomes" id="UP000036923">
    <property type="component" value="Unassembled WGS sequence"/>
</dbReference>
<dbReference type="Gene3D" id="3.30.70.1320">
    <property type="entry name" value="Multidrug efflux transporter AcrB pore domain like"/>
    <property type="match status" value="2"/>
</dbReference>
<dbReference type="AlphaFoldDB" id="A0A0L6JJR2"/>
<evidence type="ECO:0000313" key="4">
    <source>
        <dbReference type="Proteomes" id="UP000036923"/>
    </source>
</evidence>
<dbReference type="PANTHER" id="PTHR32063:SF0">
    <property type="entry name" value="SWARMING MOTILITY PROTEIN SWRC"/>
    <property type="match status" value="1"/>
</dbReference>
<dbReference type="SUPFAM" id="SSF82693">
    <property type="entry name" value="Multidrug efflux transporter AcrB pore domain, PN1, PN2, PC1 and PC2 subdomains"/>
    <property type="match status" value="2"/>
</dbReference>
<feature type="transmembrane region" description="Helical" evidence="2">
    <location>
        <begin position="1130"/>
        <end position="1154"/>
    </location>
</feature>
<dbReference type="InterPro" id="IPR001036">
    <property type="entry name" value="Acrflvin-R"/>
</dbReference>
<dbReference type="EMBL" id="LGTC01000001">
    <property type="protein sequence ID" value="KNY25980.1"/>
    <property type="molecule type" value="Genomic_DNA"/>
</dbReference>
<feature type="transmembrane region" description="Helical" evidence="2">
    <location>
        <begin position="1100"/>
        <end position="1118"/>
    </location>
</feature>
<keyword evidence="2" id="KW-0812">Transmembrane</keyword>
<keyword evidence="2" id="KW-1133">Transmembrane helix</keyword>
<dbReference type="RefSeq" id="WP_050753170.1">
    <property type="nucleotide sequence ID" value="NZ_JQKC01000026.1"/>
</dbReference>
<feature type="region of interest" description="Disordered" evidence="1">
    <location>
        <begin position="362"/>
        <end position="387"/>
    </location>
</feature>
<feature type="transmembrane region" description="Helical" evidence="2">
    <location>
        <begin position="1053"/>
        <end position="1072"/>
    </location>
</feature>
<keyword evidence="2" id="KW-0472">Membrane</keyword>
<keyword evidence="4" id="KW-1185">Reference proteome</keyword>
<feature type="compositionally biased region" description="Polar residues" evidence="1">
    <location>
        <begin position="362"/>
        <end position="377"/>
    </location>
</feature>
<dbReference type="GO" id="GO:0042910">
    <property type="term" value="F:xenobiotic transmembrane transporter activity"/>
    <property type="evidence" value="ECO:0007669"/>
    <property type="project" value="TreeGrafter"/>
</dbReference>
<dbReference type="SUPFAM" id="SSF82866">
    <property type="entry name" value="Multidrug efflux transporter AcrB transmembrane domain"/>
    <property type="match status" value="2"/>
</dbReference>
<feature type="transmembrane region" description="Helical" evidence="2">
    <location>
        <begin position="579"/>
        <end position="605"/>
    </location>
</feature>
<dbReference type="GO" id="GO:0005886">
    <property type="term" value="C:plasma membrane"/>
    <property type="evidence" value="ECO:0007669"/>
    <property type="project" value="TreeGrafter"/>
</dbReference>
<dbReference type="Gene3D" id="3.30.2090.10">
    <property type="entry name" value="Multidrug efflux transporter AcrB TolC docking domain, DN and DC subdomains"/>
    <property type="match status" value="3"/>
</dbReference>
<proteinExistence type="predicted"/>
<dbReference type="OrthoDB" id="9757876at2"/>
<dbReference type="Gene3D" id="3.30.70.1440">
    <property type="entry name" value="Multidrug efflux transporter AcrB pore domain"/>
    <property type="match status" value="1"/>
</dbReference>
<evidence type="ECO:0000256" key="2">
    <source>
        <dbReference type="SAM" id="Phobius"/>
    </source>
</evidence>
<gene>
    <name evidence="3" type="ORF">Bccel_1240</name>
</gene>
<dbReference type="Pfam" id="PF00873">
    <property type="entry name" value="ACR_tran"/>
    <property type="match status" value="2"/>
</dbReference>
<reference evidence="4" key="1">
    <citation type="submission" date="2015-07" db="EMBL/GenBank/DDBJ databases">
        <title>Near-Complete Genome Sequence of the Cellulolytic Bacterium Bacteroides (Pseudobacteroides) cellulosolvens ATCC 35603.</title>
        <authorList>
            <person name="Dassa B."/>
            <person name="Utturkar S.M."/>
            <person name="Klingeman D.M."/>
            <person name="Hurt R.A."/>
            <person name="Keller M."/>
            <person name="Xu J."/>
            <person name="Reddy Y.H.K."/>
            <person name="Borovok I."/>
            <person name="Grinberg I.R."/>
            <person name="Lamed R."/>
            <person name="Zhivin O."/>
            <person name="Bayer E.A."/>
            <person name="Brown S.D."/>
        </authorList>
    </citation>
    <scope>NUCLEOTIDE SEQUENCE [LARGE SCALE GENOMIC DNA]</scope>
    <source>
        <strain evidence="4">DSM 2933</strain>
    </source>
</reference>
<feature type="transmembrane region" description="Helical" evidence="2">
    <location>
        <begin position="611"/>
        <end position="633"/>
    </location>
</feature>
<dbReference type="PATRIC" id="fig|398512.5.peg.1286"/>
<comment type="caution">
    <text evidence="3">The sequence shown here is derived from an EMBL/GenBank/DDBJ whole genome shotgun (WGS) entry which is preliminary data.</text>
</comment>
<sequence>MGIFTRFSLKNVSAILVLCLLIVFGGIYSSVTLKKETMPDISIPVVCVITVYPGASPGDVQEKITKPLENMVSSVNGIKSLDSTSSENFSSIVAQFDYSANMDDMQRKVESAIKDVKLPDNVAAPKIMRIDMNSMPVLSVSVSNDKLSHEDLEQKVHDDILPSLTGIEGVGQVQLASESQKAVYIKLLPDKLKQYNLTSQTVSQLLQANNVSFPAGSLSLNDTVEPIRITGKFNSLDELKNIKLPVIPNTQAIMSSTFTQMGQGIAELGKAVGQIGQGMAGMNQAFNGQIQLLSAIQETQSKLVASQFALNEAKQVMANPNATAAQKQIATATIQQMTPVVKVTEAAIEQMKKQLKDIQSKMSQQSGATVNANTGDKAQSAGMADSGATKQTGINMTLQQISLSDIAEVNVDTDKTTTYSRTNGNPSVILQVVKTQESNTVDVSDAVKDKLDTLKDMLPGGTNVSIILDQADYVNESISGMLREGVTGAIFAFLVILLFLRNFRTTIIACISIPLSVLITLIALKQFNVTLNILTLGGLSVAIGRIVDDSIVVIENIYRRLQSDEIRSVDLIKHATKEVASAITSSTLTTVSVFLPVAFVGGIAGVMFKPFALTLAVAMGSSLLVAITVIPVMSKLMLLKSKRIKHSDFHEGKLMKGYAGLLNWSLEHKAITLLVAFVLFAGSLCLLPFIGTSFIQEQKDQYVSIKMDYPAGTDVKIVNDKALEIEKILAGIKDIEKYQTTIGSSTTSFMSAMSNQGSGSIMAQLDKDSNVDKVIKELKGKISDSTGKGQFTIEQSSSSGGGMGSINNIEVHVIGVSADKIKEAAELLTKEISSIKGLERVTNNLTESKPEISISVDQKKASEKGLSAAQVGMTVSGFLNNSKVTTMVVDNKSMDVLMGVKLDTVSKIDDIKAIELTAQTGGTVKISDIAEVKEVPGPVGIFSLNGKEYAKITGKIAQKDTGAVSKSVQQKIKELKLPEGVEIKMGGITEMMDDTFVQMGLAMVVAVFLVFLVMMVALGTARAPFAILFSLPLAAIGGLVALFITGLPLDMPSMIGGLMLIGIVVTNAIVLIDRVKQKRNEDMPVREALLEAGRVRMRPILMTAIATIAALIPLALGFSKGSTMSQSLAVIVIGGLTTSTFLTLVVVPVIYEGLENLSNRIFKKNEEF</sequence>
<dbReference type="SUPFAM" id="SSF82714">
    <property type="entry name" value="Multidrug efflux transporter AcrB TolC docking domain, DN and DC subdomains"/>
    <property type="match status" value="2"/>
</dbReference>
<protein>
    <submittedName>
        <fullName evidence="3">Acriflavin resistance protein</fullName>
    </submittedName>
</protein>
<evidence type="ECO:0000256" key="1">
    <source>
        <dbReference type="SAM" id="MobiDB-lite"/>
    </source>
</evidence>
<dbReference type="Gene3D" id="3.30.70.1430">
    <property type="entry name" value="Multidrug efflux transporter AcrB pore domain"/>
    <property type="match status" value="2"/>
</dbReference>
<feature type="transmembrane region" description="Helical" evidence="2">
    <location>
        <begin position="996"/>
        <end position="1018"/>
    </location>
</feature>
<feature type="transmembrane region" description="Helical" evidence="2">
    <location>
        <begin position="670"/>
        <end position="691"/>
    </location>
</feature>
<accession>A0A0L6JJR2</accession>
<name>A0A0L6JJR2_9FIRM</name>
<dbReference type="STRING" id="398512.Bccel_1240"/>
<evidence type="ECO:0000313" key="3">
    <source>
        <dbReference type="EMBL" id="KNY25980.1"/>
    </source>
</evidence>
<dbReference type="PANTHER" id="PTHR32063">
    <property type="match status" value="1"/>
</dbReference>
<dbReference type="Gene3D" id="1.20.1640.10">
    <property type="entry name" value="Multidrug efflux transporter AcrB transmembrane domain"/>
    <property type="match status" value="3"/>
</dbReference>
<feature type="transmembrane region" description="Helical" evidence="2">
    <location>
        <begin position="507"/>
        <end position="527"/>
    </location>
</feature>
<dbReference type="eggNOG" id="COG0841">
    <property type="taxonomic scope" value="Bacteria"/>
</dbReference>
<feature type="transmembrane region" description="Helical" evidence="2">
    <location>
        <begin position="1025"/>
        <end position="1047"/>
    </location>
</feature>